<dbReference type="AlphaFoldDB" id="A0A2K1L1T9"/>
<evidence type="ECO:0000256" key="3">
    <source>
        <dbReference type="ARBA" id="ARBA00023034"/>
    </source>
</evidence>
<dbReference type="Gene3D" id="3.40.50.410">
    <property type="entry name" value="von Willebrand factor, type A domain"/>
    <property type="match status" value="1"/>
</dbReference>
<dbReference type="SUPFAM" id="SSF81995">
    <property type="entry name" value="beta-sandwich domain of Sec23/24"/>
    <property type="match status" value="1"/>
</dbReference>
<reference evidence="7 9" key="1">
    <citation type="journal article" date="2008" name="Science">
        <title>The Physcomitrella genome reveals evolutionary insights into the conquest of land by plants.</title>
        <authorList>
            <person name="Rensing S."/>
            <person name="Lang D."/>
            <person name="Zimmer A."/>
            <person name="Terry A."/>
            <person name="Salamov A."/>
            <person name="Shapiro H."/>
            <person name="Nishiyama T."/>
            <person name="Perroud P.-F."/>
            <person name="Lindquist E."/>
            <person name="Kamisugi Y."/>
            <person name="Tanahashi T."/>
            <person name="Sakakibara K."/>
            <person name="Fujita T."/>
            <person name="Oishi K."/>
            <person name="Shin-I T."/>
            <person name="Kuroki Y."/>
            <person name="Toyoda A."/>
            <person name="Suzuki Y."/>
            <person name="Hashimoto A."/>
            <person name="Yamaguchi K."/>
            <person name="Sugano A."/>
            <person name="Kohara Y."/>
            <person name="Fujiyama A."/>
            <person name="Anterola A."/>
            <person name="Aoki S."/>
            <person name="Ashton N."/>
            <person name="Barbazuk W.B."/>
            <person name="Barker E."/>
            <person name="Bennetzen J."/>
            <person name="Bezanilla M."/>
            <person name="Blankenship R."/>
            <person name="Cho S.H."/>
            <person name="Dutcher S."/>
            <person name="Estelle M."/>
            <person name="Fawcett J.A."/>
            <person name="Gundlach H."/>
            <person name="Hanada K."/>
            <person name="Heyl A."/>
            <person name="Hicks K.A."/>
            <person name="Hugh J."/>
            <person name="Lohr M."/>
            <person name="Mayer K."/>
            <person name="Melkozernov A."/>
            <person name="Murata T."/>
            <person name="Nelson D."/>
            <person name="Pils B."/>
            <person name="Prigge M."/>
            <person name="Reiss B."/>
            <person name="Renner T."/>
            <person name="Rombauts S."/>
            <person name="Rushton P."/>
            <person name="Sanderfoot A."/>
            <person name="Schween G."/>
            <person name="Shiu S.-H."/>
            <person name="Stueber K."/>
            <person name="Theodoulou F.L."/>
            <person name="Tu H."/>
            <person name="Van de Peer Y."/>
            <person name="Verrier P.J."/>
            <person name="Waters E."/>
            <person name="Wood A."/>
            <person name="Yang L."/>
            <person name="Cove D."/>
            <person name="Cuming A."/>
            <person name="Hasebe M."/>
            <person name="Lucas S."/>
            <person name="Mishler D.B."/>
            <person name="Reski R."/>
            <person name="Grigoriev I."/>
            <person name="Quatrano R.S."/>
            <person name="Boore J.L."/>
        </authorList>
    </citation>
    <scope>NUCLEOTIDE SEQUENCE [LARGE SCALE GENOMIC DNA]</scope>
    <source>
        <strain evidence="8 9">cv. Gransden 2004</strain>
    </source>
</reference>
<reference evidence="7 9" key="2">
    <citation type="journal article" date="2018" name="Plant J.">
        <title>The Physcomitrella patens chromosome-scale assembly reveals moss genome structure and evolution.</title>
        <authorList>
            <person name="Lang D."/>
            <person name="Ullrich K.K."/>
            <person name="Murat F."/>
            <person name="Fuchs J."/>
            <person name="Jenkins J."/>
            <person name="Haas F.B."/>
            <person name="Piednoel M."/>
            <person name="Gundlach H."/>
            <person name="Van Bel M."/>
            <person name="Meyberg R."/>
            <person name="Vives C."/>
            <person name="Morata J."/>
            <person name="Symeonidi A."/>
            <person name="Hiss M."/>
            <person name="Muchero W."/>
            <person name="Kamisugi Y."/>
            <person name="Saleh O."/>
            <person name="Blanc G."/>
            <person name="Decker E.L."/>
            <person name="van Gessel N."/>
            <person name="Grimwood J."/>
            <person name="Hayes R.D."/>
            <person name="Graham S.W."/>
            <person name="Gunter L.E."/>
            <person name="McDaniel S.F."/>
            <person name="Hoernstein S.N.W."/>
            <person name="Larsson A."/>
            <person name="Li F.W."/>
            <person name="Perroud P.F."/>
            <person name="Phillips J."/>
            <person name="Ranjan P."/>
            <person name="Rokshar D.S."/>
            <person name="Rothfels C.J."/>
            <person name="Schneider L."/>
            <person name="Shu S."/>
            <person name="Stevenson D.W."/>
            <person name="Thummler F."/>
            <person name="Tillich M."/>
            <person name="Villarreal Aguilar J.C."/>
            <person name="Widiez T."/>
            <person name="Wong G.K."/>
            <person name="Wymore A."/>
            <person name="Zhang Y."/>
            <person name="Zimmer A.D."/>
            <person name="Quatrano R.S."/>
            <person name="Mayer K.F.X."/>
            <person name="Goodstein D."/>
            <person name="Casacuberta J.M."/>
            <person name="Vandepoele K."/>
            <person name="Reski R."/>
            <person name="Cuming A.C."/>
            <person name="Tuskan G.A."/>
            <person name="Maumus F."/>
            <person name="Salse J."/>
            <person name="Schmutz J."/>
            <person name="Rensing S.A."/>
        </authorList>
    </citation>
    <scope>NUCLEOTIDE SEQUENCE [LARGE SCALE GENOMIC DNA]</scope>
    <source>
        <strain evidence="8 9">cv. Gransden 2004</strain>
    </source>
</reference>
<dbReference type="InterPro" id="IPR006896">
    <property type="entry name" value="Sec23/24_trunk_dom"/>
</dbReference>
<dbReference type="STRING" id="3218.A0A2K1L1T9"/>
<dbReference type="GO" id="GO:0070971">
    <property type="term" value="C:endoplasmic reticulum exit site"/>
    <property type="evidence" value="ECO:0000318"/>
    <property type="project" value="GO_Central"/>
</dbReference>
<dbReference type="InterPro" id="IPR029006">
    <property type="entry name" value="ADF-H/Gelsolin-like_dom_sf"/>
</dbReference>
<dbReference type="InterPro" id="IPR036180">
    <property type="entry name" value="Gelsolin-like_dom_sf"/>
</dbReference>
<feature type="region of interest" description="Disordered" evidence="4">
    <location>
        <begin position="1"/>
        <end position="140"/>
    </location>
</feature>
<dbReference type="EMBL" id="ABEU02000002">
    <property type="protein sequence ID" value="PNR59983.1"/>
    <property type="molecule type" value="Genomic_DNA"/>
</dbReference>
<dbReference type="Gene3D" id="3.40.20.10">
    <property type="entry name" value="Severin"/>
    <property type="match status" value="1"/>
</dbReference>
<dbReference type="SUPFAM" id="SSF82919">
    <property type="entry name" value="Zn-finger domain of Sec23/24"/>
    <property type="match status" value="1"/>
</dbReference>
<comment type="similarity">
    <text evidence="2">Belongs to the SEC23/SEC24 family. SEC24 subfamily.</text>
</comment>
<dbReference type="SUPFAM" id="SSF53300">
    <property type="entry name" value="vWA-like"/>
    <property type="match status" value="1"/>
</dbReference>
<protein>
    <recommendedName>
        <fullName evidence="10">Protein transport protein Sec24-like</fullName>
    </recommendedName>
</protein>
<evidence type="ECO:0000313" key="9">
    <source>
        <dbReference type="Proteomes" id="UP000006727"/>
    </source>
</evidence>
<comment type="subcellular location">
    <subcellularLocation>
        <location evidence="1">Golgi apparatus membrane</location>
    </subcellularLocation>
</comment>
<dbReference type="GO" id="GO:0000139">
    <property type="term" value="C:Golgi membrane"/>
    <property type="evidence" value="ECO:0007669"/>
    <property type="project" value="UniProtKB-SubCell"/>
</dbReference>
<evidence type="ECO:0000313" key="8">
    <source>
        <dbReference type="EnsemblPlants" id="Pp3c2_16480V3.1"/>
    </source>
</evidence>
<evidence type="ECO:0000256" key="2">
    <source>
        <dbReference type="ARBA" id="ARBA00008334"/>
    </source>
</evidence>
<dbReference type="PANTHER" id="PTHR13803">
    <property type="entry name" value="SEC24-RELATED PROTEIN"/>
    <property type="match status" value="1"/>
</dbReference>
<dbReference type="InterPro" id="IPR036174">
    <property type="entry name" value="Znf_Sec23_Sec24_sf"/>
</dbReference>
<dbReference type="GO" id="GO:0030127">
    <property type="term" value="C:COPII vesicle coat"/>
    <property type="evidence" value="ECO:0000318"/>
    <property type="project" value="GO_Central"/>
</dbReference>
<keyword evidence="9" id="KW-1185">Reference proteome</keyword>
<keyword evidence="3" id="KW-0333">Golgi apparatus</keyword>
<feature type="compositionally biased region" description="Polar residues" evidence="4">
    <location>
        <begin position="12"/>
        <end position="29"/>
    </location>
</feature>
<dbReference type="PaxDb" id="3218-PP1S30_364V6.1"/>
<dbReference type="Pfam" id="PF04810">
    <property type="entry name" value="zf-Sec23_Sec24"/>
    <property type="match status" value="1"/>
</dbReference>
<dbReference type="Gramene" id="Pp3c2_16480V3.1">
    <property type="protein sequence ID" value="Pp3c2_16480V3.1"/>
    <property type="gene ID" value="Pp3c2_16480"/>
</dbReference>
<accession>A0A2K1L1T9</accession>
<evidence type="ECO:0000259" key="6">
    <source>
        <dbReference type="Pfam" id="PF04811"/>
    </source>
</evidence>
<feature type="domain" description="Sec23/Sec24 trunk" evidence="6">
    <location>
        <begin position="324"/>
        <end position="534"/>
    </location>
</feature>
<dbReference type="Pfam" id="PF04811">
    <property type="entry name" value="Sec23_trunk"/>
    <property type="match status" value="1"/>
</dbReference>
<dbReference type="SUPFAM" id="SSF82754">
    <property type="entry name" value="C-terminal, gelsolin-like domain of Sec23/24"/>
    <property type="match status" value="1"/>
</dbReference>
<dbReference type="PANTHER" id="PTHR13803:SF39">
    <property type="entry name" value="SECRETORY 24AB, ISOFORM A"/>
    <property type="match status" value="1"/>
</dbReference>
<dbReference type="Proteomes" id="UP000006727">
    <property type="component" value="Chromosome 2"/>
</dbReference>
<reference evidence="8" key="3">
    <citation type="submission" date="2020-12" db="UniProtKB">
        <authorList>
            <consortium name="EnsemblPlants"/>
        </authorList>
    </citation>
    <scope>IDENTIFICATION</scope>
</reference>
<feature type="compositionally biased region" description="Pro residues" evidence="4">
    <location>
        <begin position="59"/>
        <end position="69"/>
    </location>
</feature>
<name>A0A2K1L1T9_PHYPA</name>
<evidence type="ECO:0000313" key="7">
    <source>
        <dbReference type="EMBL" id="PNR59983.1"/>
    </source>
</evidence>
<dbReference type="InterPro" id="IPR006895">
    <property type="entry name" value="Znf_Sec23_Sec24"/>
</dbReference>
<dbReference type="GO" id="GO:0008270">
    <property type="term" value="F:zinc ion binding"/>
    <property type="evidence" value="ECO:0000318"/>
    <property type="project" value="GO_Central"/>
</dbReference>
<evidence type="ECO:0000256" key="1">
    <source>
        <dbReference type="ARBA" id="ARBA00004394"/>
    </source>
</evidence>
<dbReference type="GO" id="GO:0090110">
    <property type="term" value="P:COPII-coated vesicle cargo loading"/>
    <property type="evidence" value="ECO:0000318"/>
    <property type="project" value="GO_Central"/>
</dbReference>
<feature type="domain" description="Zinc finger Sec23/Sec24-type" evidence="5">
    <location>
        <begin position="244"/>
        <end position="279"/>
    </location>
</feature>
<evidence type="ECO:0008006" key="10">
    <source>
        <dbReference type="Google" id="ProtNLM"/>
    </source>
</evidence>
<dbReference type="InterPro" id="IPR036465">
    <property type="entry name" value="vWFA_dom_sf"/>
</dbReference>
<dbReference type="InParanoid" id="A0A2K1L1T9"/>
<proteinExistence type="inferred from homology"/>
<dbReference type="EnsemblPlants" id="Pp3c2_16480V3.1">
    <property type="protein sequence ID" value="Pp3c2_16480V3.1"/>
    <property type="gene ID" value="Pp3c2_16480"/>
</dbReference>
<organism evidence="7">
    <name type="scientific">Physcomitrium patens</name>
    <name type="common">Spreading-leaved earth moss</name>
    <name type="synonym">Physcomitrella patens</name>
    <dbReference type="NCBI Taxonomy" id="3218"/>
    <lineage>
        <taxon>Eukaryota</taxon>
        <taxon>Viridiplantae</taxon>
        <taxon>Streptophyta</taxon>
        <taxon>Embryophyta</taxon>
        <taxon>Bryophyta</taxon>
        <taxon>Bryophytina</taxon>
        <taxon>Bryopsida</taxon>
        <taxon>Funariidae</taxon>
        <taxon>Funariales</taxon>
        <taxon>Funariaceae</taxon>
        <taxon>Physcomitrium</taxon>
    </lineage>
</organism>
<sequence>MAGPPGARPPSLSASPNFASVGSAGHTNSPGSPRFRPGGGAGRPHQESGYGPLASFPTYPGPPLPPGALSPPSSTMPLFTSPSQAPPPLGSRFGQPPQPLYGAPPLSHGFYGGPPPPPMPGQYSDGQAGANSHPPSAGSYGKNYRQVQGLVEDFQSLALVPVLGSSDSTVDSVTLPRPLYFAEEGKPSGNLNCHPRYLRHTTNAMPNAQYLASQWHLPPGVVTHPLAEAPPGEEVTVLNFEGSIVRCQRCRTYINAYVMFTDGGRRWRCNVCAMLNEVNLYSIPMEYFCPLDENGRWRDADQRPELSRGSVEFVAPTVYMVRPPMPPLYFFLIDVSLSAVKSGMVKVAAETIKASLDKLPGFPRTQIGFVTFVSTLHSYNLKSSLTQPQMLVIADLDDPFLPLPDDMLVNLSESRTVVNVLLDSLPLMFENNINVESALGPALKATFMVMSQLGGKLLLFQSTLPSLGLGRLKLRGDDPRIYGTEKEHFLRNTGEQFYKQMSADFSKFQISVNVYAFGERYIDIASLGESSQYTYLELGPKADGLAGFPDPLALSSENLDPRGAFLLNDGLRFVLWLGKEFVKDLLGPEAAFAADSSKIIVVEQNFVISKRLVSALQSLRQSCPAVYQLCTAVKQGVQPREGTSVLSNLVEDRTAGTSGYADFVVQIYRQVSQKS</sequence>
<gene>
    <name evidence="7" type="ORF">PHYPA_002775</name>
</gene>
<evidence type="ECO:0000259" key="5">
    <source>
        <dbReference type="Pfam" id="PF04810"/>
    </source>
</evidence>
<dbReference type="GO" id="GO:0006886">
    <property type="term" value="P:intracellular protein transport"/>
    <property type="evidence" value="ECO:0007669"/>
    <property type="project" value="InterPro"/>
</dbReference>
<dbReference type="InterPro" id="IPR050550">
    <property type="entry name" value="SEC23_SEC24_subfamily"/>
</dbReference>
<dbReference type="GO" id="GO:0000149">
    <property type="term" value="F:SNARE binding"/>
    <property type="evidence" value="ECO:0000318"/>
    <property type="project" value="GO_Central"/>
</dbReference>
<evidence type="ECO:0000256" key="4">
    <source>
        <dbReference type="SAM" id="MobiDB-lite"/>
    </source>
</evidence>
<dbReference type="Gene3D" id="2.30.30.380">
    <property type="entry name" value="Zn-finger domain of Sec23/24"/>
    <property type="match status" value="1"/>
</dbReference>